<evidence type="ECO:0000313" key="18">
    <source>
        <dbReference type="Proteomes" id="UP000199594"/>
    </source>
</evidence>
<dbReference type="Proteomes" id="UP000199594">
    <property type="component" value="Unassembled WGS sequence"/>
</dbReference>
<keyword evidence="17" id="KW-0282">Flagellum</keyword>
<evidence type="ECO:0000256" key="9">
    <source>
        <dbReference type="ARBA" id="ARBA00023136"/>
    </source>
</evidence>
<keyword evidence="10 12" id="KW-0975">Bacterial flagellum</keyword>
<evidence type="ECO:0000256" key="10">
    <source>
        <dbReference type="ARBA" id="ARBA00023143"/>
    </source>
</evidence>
<comment type="subunit">
    <text evidence="11">The basal body constitutes a major portion of the flagellar organelle and consists of four rings (L,P,S, and M) mounted on a central rod. The M ring is integral to the inner membrane of the cell and may be connected to the flagellar rod via the S ring. The S (supramembrane ring) lies just distal to the M ring. The L and P rings lie in the outer membrane and the periplasmic space, respectively.</text>
</comment>
<organism evidence="17 18">
    <name type="scientific">Halomonas saccharevitans</name>
    <dbReference type="NCBI Taxonomy" id="416872"/>
    <lineage>
        <taxon>Bacteria</taxon>
        <taxon>Pseudomonadati</taxon>
        <taxon>Pseudomonadota</taxon>
        <taxon>Gammaproteobacteria</taxon>
        <taxon>Oceanospirillales</taxon>
        <taxon>Halomonadaceae</taxon>
        <taxon>Halomonas</taxon>
    </lineage>
</organism>
<evidence type="ECO:0000256" key="4">
    <source>
        <dbReference type="ARBA" id="ARBA00007971"/>
    </source>
</evidence>
<feature type="compositionally biased region" description="Polar residues" evidence="13">
    <location>
        <begin position="301"/>
        <end position="310"/>
    </location>
</feature>
<keyword evidence="9 14" id="KW-0472">Membrane</keyword>
<evidence type="ECO:0000256" key="11">
    <source>
        <dbReference type="ARBA" id="ARBA00025936"/>
    </source>
</evidence>
<feature type="domain" description="Flagellar M-ring N-terminal" evidence="15">
    <location>
        <begin position="53"/>
        <end position="227"/>
    </location>
</feature>
<protein>
    <recommendedName>
        <fullName evidence="5 12">Flagellar M-ring protein</fullName>
    </recommendedName>
</protein>
<proteinExistence type="inferred from homology"/>
<comment type="function">
    <text evidence="1 12">The M ring may be actively involved in energy transduction.</text>
</comment>
<dbReference type="RefSeq" id="WP_089847986.1">
    <property type="nucleotide sequence ID" value="NZ_FPAQ01000008.1"/>
</dbReference>
<dbReference type="GO" id="GO:0071973">
    <property type="term" value="P:bacterial-type flagellum-dependent cell motility"/>
    <property type="evidence" value="ECO:0007669"/>
    <property type="project" value="InterPro"/>
</dbReference>
<evidence type="ECO:0000256" key="8">
    <source>
        <dbReference type="ARBA" id="ARBA00022989"/>
    </source>
</evidence>
<feature type="compositionally biased region" description="Polar residues" evidence="13">
    <location>
        <begin position="1"/>
        <end position="17"/>
    </location>
</feature>
<sequence length="572" mass="62112">MSSGASATERQPSQGSAGLTRLKDQLRGNPLVFLLVAGAASIAIIAALLMWAQSPDYRVLYSNLSQADGGSIINELDTRGVPYRFSQGGQALLVPANRVHTLRLQLAEQGLPEGGNVGFELMENQAFGISQFAEQINYQRGLEGELSRSMESLGPVNAARVHLALAKDSVFVRDREPAKASVVLSLHAGRVLGEGQINSIVHMVSSSVPDLAADAVTVVDQDGRLLTAPESNGLGLDGTQLDYVAEVERSYQRRIESILAPILGSKNVKAQVTAQVDFSRREETSERYAPNQPPNEAAVRSRQSSINYSGSDDLAGGIPGALSNTPPGAAPSPVANPPEGEEDGEGEQAGEDTPQATSNLNRDDVINYEVDRRIAHVQHRSGQVERLSAAVVVNYRPTPDEQGVMQPTPLSEAEIEQIERLVRQAMGFSQARGDEIAVVNSPFTQSGPEIEPLEWWQQPDVQQLALNLGRYLLVGLAILLLYLLILRPLIKRATQAPQPATQPAPTFQTRVGGEDEQSAPADGREDETTYDKPRRARKASGYEDNLKDLREMAEEDPRMVAMIVRSWMNKHE</sequence>
<evidence type="ECO:0000259" key="15">
    <source>
        <dbReference type="Pfam" id="PF01514"/>
    </source>
</evidence>
<keyword evidence="17" id="KW-0966">Cell projection</keyword>
<evidence type="ECO:0000256" key="3">
    <source>
        <dbReference type="ARBA" id="ARBA00004651"/>
    </source>
</evidence>
<dbReference type="PIRSF" id="PIRSF004862">
    <property type="entry name" value="FliF"/>
    <property type="match status" value="1"/>
</dbReference>
<feature type="region of interest" description="Disordered" evidence="13">
    <location>
        <begin position="278"/>
        <end position="363"/>
    </location>
</feature>
<evidence type="ECO:0000259" key="16">
    <source>
        <dbReference type="Pfam" id="PF08345"/>
    </source>
</evidence>
<dbReference type="PANTHER" id="PTHR30046">
    <property type="entry name" value="FLAGELLAR M-RING PROTEIN"/>
    <property type="match status" value="1"/>
</dbReference>
<feature type="compositionally biased region" description="Basic and acidic residues" evidence="13">
    <location>
        <begin position="522"/>
        <end position="533"/>
    </location>
</feature>
<dbReference type="InterPro" id="IPR045851">
    <property type="entry name" value="AMP-bd_C_sf"/>
</dbReference>
<evidence type="ECO:0000256" key="1">
    <source>
        <dbReference type="ARBA" id="ARBA00003820"/>
    </source>
</evidence>
<dbReference type="InterPro" id="IPR000067">
    <property type="entry name" value="FlgMring_FliF"/>
</dbReference>
<dbReference type="InterPro" id="IPR006182">
    <property type="entry name" value="FliF_N_dom"/>
</dbReference>
<dbReference type="GO" id="GO:0009431">
    <property type="term" value="C:bacterial-type flagellum basal body, MS ring"/>
    <property type="evidence" value="ECO:0007669"/>
    <property type="project" value="InterPro"/>
</dbReference>
<evidence type="ECO:0000313" key="17">
    <source>
        <dbReference type="EMBL" id="SFT55740.1"/>
    </source>
</evidence>
<dbReference type="PRINTS" id="PR01009">
    <property type="entry name" value="FLGMRINGFLIF"/>
</dbReference>
<feature type="compositionally biased region" description="Low complexity" evidence="13">
    <location>
        <begin position="494"/>
        <end position="509"/>
    </location>
</feature>
<feature type="transmembrane region" description="Helical" evidence="14">
    <location>
        <begin position="468"/>
        <end position="486"/>
    </location>
</feature>
<dbReference type="Pfam" id="PF01514">
    <property type="entry name" value="YscJ_FliF"/>
    <property type="match status" value="1"/>
</dbReference>
<evidence type="ECO:0000256" key="14">
    <source>
        <dbReference type="SAM" id="Phobius"/>
    </source>
</evidence>
<comment type="subcellular location">
    <subcellularLocation>
        <location evidence="2 12">Bacterial flagellum basal body</location>
    </subcellularLocation>
    <subcellularLocation>
        <location evidence="3">Cell membrane</location>
        <topology evidence="3">Multi-pass membrane protein</topology>
    </subcellularLocation>
</comment>
<keyword evidence="8 14" id="KW-1133">Transmembrane helix</keyword>
<feature type="compositionally biased region" description="Acidic residues" evidence="13">
    <location>
        <begin position="339"/>
        <end position="350"/>
    </location>
</feature>
<keyword evidence="7 14" id="KW-0812">Transmembrane</keyword>
<dbReference type="InterPro" id="IPR013556">
    <property type="entry name" value="Flag_M-ring_C"/>
</dbReference>
<evidence type="ECO:0000256" key="13">
    <source>
        <dbReference type="SAM" id="MobiDB-lite"/>
    </source>
</evidence>
<accession>A0A1I6YZ34</accession>
<dbReference type="GO" id="GO:0003774">
    <property type="term" value="F:cytoskeletal motor activity"/>
    <property type="evidence" value="ECO:0007669"/>
    <property type="project" value="InterPro"/>
</dbReference>
<feature type="transmembrane region" description="Helical" evidence="14">
    <location>
        <begin position="31"/>
        <end position="52"/>
    </location>
</feature>
<evidence type="ECO:0000256" key="7">
    <source>
        <dbReference type="ARBA" id="ARBA00022692"/>
    </source>
</evidence>
<feature type="domain" description="Flagellar M-ring C-terminal" evidence="16">
    <location>
        <begin position="259"/>
        <end position="443"/>
    </location>
</feature>
<gene>
    <name evidence="17" type="ORF">SAMN04487956_10815</name>
</gene>
<feature type="compositionally biased region" description="Basic and acidic residues" evidence="13">
    <location>
        <begin position="540"/>
        <end position="550"/>
    </location>
</feature>
<evidence type="ECO:0000256" key="6">
    <source>
        <dbReference type="ARBA" id="ARBA00022475"/>
    </source>
</evidence>
<dbReference type="Pfam" id="PF08345">
    <property type="entry name" value="YscJ_FliF_C"/>
    <property type="match status" value="1"/>
</dbReference>
<evidence type="ECO:0000256" key="5">
    <source>
        <dbReference type="ARBA" id="ARBA00017949"/>
    </source>
</evidence>
<keyword evidence="17" id="KW-0969">Cilium</keyword>
<dbReference type="NCBIfam" id="TIGR00206">
    <property type="entry name" value="fliF"/>
    <property type="match status" value="1"/>
</dbReference>
<comment type="similarity">
    <text evidence="4 12">Belongs to the FliF family.</text>
</comment>
<dbReference type="InterPro" id="IPR043427">
    <property type="entry name" value="YscJ/FliF"/>
</dbReference>
<feature type="region of interest" description="Disordered" evidence="13">
    <location>
        <begin position="494"/>
        <end position="550"/>
    </location>
</feature>
<dbReference type="PANTHER" id="PTHR30046:SF0">
    <property type="entry name" value="FLAGELLAR M-RING PROTEIN"/>
    <property type="match status" value="1"/>
</dbReference>
<reference evidence="17 18" key="1">
    <citation type="submission" date="2016-10" db="EMBL/GenBank/DDBJ databases">
        <authorList>
            <person name="de Groot N.N."/>
        </authorList>
    </citation>
    <scope>NUCLEOTIDE SEQUENCE [LARGE SCALE GENOMIC DNA]</scope>
    <source>
        <strain evidence="17 18">CGMCC 1.6493</strain>
    </source>
</reference>
<evidence type="ECO:0000256" key="12">
    <source>
        <dbReference type="PIRNR" id="PIRNR004862"/>
    </source>
</evidence>
<dbReference type="Gene3D" id="3.30.300.30">
    <property type="match status" value="1"/>
</dbReference>
<dbReference type="EMBL" id="FPAQ01000008">
    <property type="protein sequence ID" value="SFT55740.1"/>
    <property type="molecule type" value="Genomic_DNA"/>
</dbReference>
<dbReference type="AlphaFoldDB" id="A0A1I6YZ34"/>
<dbReference type="OrthoDB" id="8554211at2"/>
<evidence type="ECO:0000256" key="2">
    <source>
        <dbReference type="ARBA" id="ARBA00004117"/>
    </source>
</evidence>
<dbReference type="GO" id="GO:0005886">
    <property type="term" value="C:plasma membrane"/>
    <property type="evidence" value="ECO:0007669"/>
    <property type="project" value="UniProtKB-SubCell"/>
</dbReference>
<feature type="region of interest" description="Disordered" evidence="13">
    <location>
        <begin position="1"/>
        <end position="20"/>
    </location>
</feature>
<keyword evidence="6" id="KW-1003">Cell membrane</keyword>
<name>A0A1I6YZ34_9GAMM</name>